<feature type="transmembrane region" description="Helical" evidence="9">
    <location>
        <begin position="106"/>
        <end position="127"/>
    </location>
</feature>
<evidence type="ECO:0000256" key="5">
    <source>
        <dbReference type="ARBA" id="ARBA00023136"/>
    </source>
</evidence>
<keyword evidence="5 9" id="KW-0472">Membrane</keyword>
<comment type="similarity">
    <text evidence="8">Belongs to the auxin efflux carrier (TC 2.A.69.2) family.</text>
</comment>
<feature type="transmembrane region" description="Helical" evidence="9">
    <location>
        <begin position="405"/>
        <end position="428"/>
    </location>
</feature>
<dbReference type="GO" id="GO:0009734">
    <property type="term" value="P:auxin-activated signaling pathway"/>
    <property type="evidence" value="ECO:0007669"/>
    <property type="project" value="UniProtKB-KW"/>
</dbReference>
<feature type="transmembrane region" description="Helical" evidence="9">
    <location>
        <begin position="72"/>
        <end position="94"/>
    </location>
</feature>
<dbReference type="PANTHER" id="PTHR31651">
    <property type="match status" value="1"/>
</dbReference>
<dbReference type="AlphaFoldDB" id="A0A0D6R174"/>
<dbReference type="InterPro" id="IPR004776">
    <property type="entry name" value="Mem_transp_PIN-like"/>
</dbReference>
<dbReference type="EMBL" id="GCKF01032422">
    <property type="protein sequence ID" value="JAG97582.1"/>
    <property type="molecule type" value="Transcribed_RNA"/>
</dbReference>
<feature type="transmembrane region" description="Helical" evidence="9">
    <location>
        <begin position="338"/>
        <end position="360"/>
    </location>
</feature>
<feature type="transmembrane region" description="Helical" evidence="9">
    <location>
        <begin position="6"/>
        <end position="26"/>
    </location>
</feature>
<accession>A0A0D6R174</accession>
<organism evidence="10">
    <name type="scientific">Araucaria cunninghamii</name>
    <name type="common">Hoop pine</name>
    <name type="synonym">Moreton Bay pine</name>
    <dbReference type="NCBI Taxonomy" id="56994"/>
    <lineage>
        <taxon>Eukaryota</taxon>
        <taxon>Viridiplantae</taxon>
        <taxon>Streptophyta</taxon>
        <taxon>Embryophyta</taxon>
        <taxon>Tracheophyta</taxon>
        <taxon>Spermatophyta</taxon>
        <taxon>Pinopsida</taxon>
        <taxon>Pinidae</taxon>
        <taxon>Conifers II</taxon>
        <taxon>Araucariales</taxon>
        <taxon>Araucariaceae</taxon>
        <taxon>Araucaria</taxon>
    </lineage>
</organism>
<evidence type="ECO:0000256" key="8">
    <source>
        <dbReference type="ARBA" id="ARBA00025752"/>
    </source>
</evidence>
<dbReference type="GO" id="GO:0005789">
    <property type="term" value="C:endoplasmic reticulum membrane"/>
    <property type="evidence" value="ECO:0007669"/>
    <property type="project" value="UniProtKB-SubCell"/>
</dbReference>
<proteinExistence type="inferred from homology"/>
<evidence type="ECO:0000256" key="6">
    <source>
        <dbReference type="ARBA" id="ARBA00023294"/>
    </source>
</evidence>
<keyword evidence="2" id="KW-0813">Transport</keyword>
<dbReference type="InterPro" id="IPR045033">
    <property type="entry name" value="PILS1/3/4/5/7"/>
</dbReference>
<name>A0A0D6R174_ARACU</name>
<evidence type="ECO:0000313" key="10">
    <source>
        <dbReference type="EMBL" id="JAG97582.1"/>
    </source>
</evidence>
<keyword evidence="3 9" id="KW-0812">Transmembrane</keyword>
<comment type="function">
    <text evidence="7">Involved in cellular auxin homeostasis by regulating auxin metabolism. Regulates intracellular auxin accumulation at the endoplasmic reticulum and thus auxin availability for nuclear auxin signaling.</text>
</comment>
<reference evidence="10" key="1">
    <citation type="submission" date="2015-03" db="EMBL/GenBank/DDBJ databases">
        <title>A transcriptome of Araucaria cunninghamii, an australian fine timber species.</title>
        <authorList>
            <person name="Jing Yi C.J.Y."/>
            <person name="Yin San L.Y.S."/>
            <person name="Abdul Karim S.S."/>
            <person name="Wan Azmi N.N."/>
            <person name="Hercus R.R."/>
            <person name="Croft L.L."/>
        </authorList>
    </citation>
    <scope>NUCLEOTIDE SEQUENCE</scope>
    <source>
        <strain evidence="10">MI0301</strain>
        <tissue evidence="10">Leaf</tissue>
    </source>
</reference>
<dbReference type="Pfam" id="PF03547">
    <property type="entry name" value="Mem_trans"/>
    <property type="match status" value="1"/>
</dbReference>
<dbReference type="GO" id="GO:0080162">
    <property type="term" value="P:endoplasmic reticulum to cytosol auxin transport"/>
    <property type="evidence" value="ECO:0007669"/>
    <property type="project" value="InterPro"/>
</dbReference>
<comment type="subcellular location">
    <subcellularLocation>
        <location evidence="1">Endoplasmic reticulum membrane</location>
        <topology evidence="1">Multi-pass membrane protein</topology>
    </subcellularLocation>
</comment>
<evidence type="ECO:0000256" key="7">
    <source>
        <dbReference type="ARBA" id="ARBA00025100"/>
    </source>
</evidence>
<evidence type="ECO:0000256" key="3">
    <source>
        <dbReference type="ARBA" id="ARBA00022692"/>
    </source>
</evidence>
<feature type="transmembrane region" description="Helical" evidence="9">
    <location>
        <begin position="372"/>
        <end position="393"/>
    </location>
</feature>
<keyword evidence="6" id="KW-0927">Auxin signaling pathway</keyword>
<dbReference type="PANTHER" id="PTHR31651:SF3">
    <property type="entry name" value="PROTEIN PIN-LIKES 7"/>
    <property type="match status" value="1"/>
</dbReference>
<feature type="transmembrane region" description="Helical" evidence="9">
    <location>
        <begin position="147"/>
        <end position="168"/>
    </location>
</feature>
<sequence>MAFWDLLTVASMPVVRVLLISFLGALLSTQYMNVLPADARKHLNKVVFIVFTPALMFASLAQSVTFEDLISWWYMPVNIFLTFLFGASLGWIIVKITKPPEHLNGIIVANCCAGNLGNLLLIVIPAICHEKGSPFGEPSVCRVNATAYASFSMALGSIFIWSYGYSLVRSSSQIHEEEEIESGHEEKIPNIDYLDGGQKANLLRSVLSCGQLTHSQSSCSMTRVSSLPKDFSQQVVVSCTEKPSCFRNCLGSIEEHVKEIGHLLLDELKAPPTLGVIAGFIVGAIPQAKALFVGESSPLRVIQDSISLLGEGTIPSIILVMGGNLIEGLKSSGLRPVIVVSVICVKFVLLPVIGIFVVKGASYLGMLPADPLYHFVMMIQFTVPPAMNIGTMAQLFNVGQQECAVLFLWAYVLAAFALTFWSTVYMWILFPTLL</sequence>
<feature type="transmembrane region" description="Helical" evidence="9">
    <location>
        <begin position="46"/>
        <end position="66"/>
    </location>
</feature>
<evidence type="ECO:0000256" key="4">
    <source>
        <dbReference type="ARBA" id="ARBA00022989"/>
    </source>
</evidence>
<keyword evidence="4 9" id="KW-1133">Transmembrane helix</keyword>
<evidence type="ECO:0008006" key="11">
    <source>
        <dbReference type="Google" id="ProtNLM"/>
    </source>
</evidence>
<evidence type="ECO:0000256" key="1">
    <source>
        <dbReference type="ARBA" id="ARBA00004477"/>
    </source>
</evidence>
<protein>
    <recommendedName>
        <fullName evidence="11">Auxin efflux carrier component</fullName>
    </recommendedName>
</protein>
<dbReference type="EMBL" id="GCKF01032423">
    <property type="protein sequence ID" value="JAG97581.1"/>
    <property type="molecule type" value="Transcribed_RNA"/>
</dbReference>
<evidence type="ECO:0000256" key="9">
    <source>
        <dbReference type="SAM" id="Phobius"/>
    </source>
</evidence>
<evidence type="ECO:0000256" key="2">
    <source>
        <dbReference type="ARBA" id="ARBA00022448"/>
    </source>
</evidence>